<organism evidence="2 3">
    <name type="scientific">Quercus rubra</name>
    <name type="common">Northern red oak</name>
    <name type="synonym">Quercus borealis</name>
    <dbReference type="NCBI Taxonomy" id="3512"/>
    <lineage>
        <taxon>Eukaryota</taxon>
        <taxon>Viridiplantae</taxon>
        <taxon>Streptophyta</taxon>
        <taxon>Embryophyta</taxon>
        <taxon>Tracheophyta</taxon>
        <taxon>Spermatophyta</taxon>
        <taxon>Magnoliopsida</taxon>
        <taxon>eudicotyledons</taxon>
        <taxon>Gunneridae</taxon>
        <taxon>Pentapetalae</taxon>
        <taxon>rosids</taxon>
        <taxon>fabids</taxon>
        <taxon>Fagales</taxon>
        <taxon>Fagaceae</taxon>
        <taxon>Quercus</taxon>
    </lineage>
</organism>
<evidence type="ECO:0000313" key="2">
    <source>
        <dbReference type="EMBL" id="KAK4589861.1"/>
    </source>
</evidence>
<dbReference type="Gene3D" id="3.80.10.10">
    <property type="entry name" value="Ribonuclease Inhibitor"/>
    <property type="match status" value="1"/>
</dbReference>
<dbReference type="InterPro" id="IPR036047">
    <property type="entry name" value="F-box-like_dom_sf"/>
</dbReference>
<proteinExistence type="predicted"/>
<gene>
    <name evidence="2" type="ORF">RGQ29_020445</name>
</gene>
<dbReference type="Gene3D" id="1.20.1280.50">
    <property type="match status" value="1"/>
</dbReference>
<dbReference type="SMART" id="SM00256">
    <property type="entry name" value="FBOX"/>
    <property type="match status" value="1"/>
</dbReference>
<dbReference type="PANTHER" id="PTHR31639">
    <property type="entry name" value="F-BOX PROTEIN-LIKE"/>
    <property type="match status" value="1"/>
</dbReference>
<evidence type="ECO:0000259" key="1">
    <source>
        <dbReference type="PROSITE" id="PS50181"/>
    </source>
</evidence>
<accession>A0AAN7FG99</accession>
<reference evidence="2 3" key="1">
    <citation type="journal article" date="2023" name="G3 (Bethesda)">
        <title>A haplotype-resolved chromosome-scale genome for Quercus rubra L. provides insights into the genetics of adaptive traits for red oak species.</title>
        <authorList>
            <person name="Kapoor B."/>
            <person name="Jenkins J."/>
            <person name="Schmutz J."/>
            <person name="Zhebentyayeva T."/>
            <person name="Kuelheim C."/>
            <person name="Coggeshall M."/>
            <person name="Heim C."/>
            <person name="Lasky J.R."/>
            <person name="Leites L."/>
            <person name="Islam-Faridi N."/>
            <person name="Romero-Severson J."/>
            <person name="DeLeo V.L."/>
            <person name="Lucas S.M."/>
            <person name="Lazic D."/>
            <person name="Gailing O."/>
            <person name="Carlson J."/>
            <person name="Staton M."/>
        </authorList>
    </citation>
    <scope>NUCLEOTIDE SEQUENCE [LARGE SCALE GENOMIC DNA]</scope>
    <source>
        <strain evidence="2">Pseudo-F2</strain>
    </source>
</reference>
<dbReference type="InterPro" id="IPR032675">
    <property type="entry name" value="LRR_dom_sf"/>
</dbReference>
<protein>
    <recommendedName>
        <fullName evidence="1">F-box domain-containing protein</fullName>
    </recommendedName>
</protein>
<dbReference type="Pfam" id="PF24758">
    <property type="entry name" value="LRR_At5g56370"/>
    <property type="match status" value="1"/>
</dbReference>
<dbReference type="Proteomes" id="UP001324115">
    <property type="component" value="Unassembled WGS sequence"/>
</dbReference>
<name>A0AAN7FG99_QUERU</name>
<dbReference type="InterPro" id="IPR055411">
    <property type="entry name" value="LRR_FXL15/At3g58940/PEG3-like"/>
</dbReference>
<evidence type="ECO:0000313" key="3">
    <source>
        <dbReference type="Proteomes" id="UP001324115"/>
    </source>
</evidence>
<dbReference type="PROSITE" id="PS50181">
    <property type="entry name" value="FBOX"/>
    <property type="match status" value="1"/>
</dbReference>
<comment type="caution">
    <text evidence="2">The sequence shown here is derived from an EMBL/GenBank/DDBJ whole genome shotgun (WGS) entry which is preliminary data.</text>
</comment>
<dbReference type="AlphaFoldDB" id="A0AAN7FG99"/>
<keyword evidence="3" id="KW-1185">Reference proteome</keyword>
<dbReference type="PANTHER" id="PTHR31639:SF312">
    <property type="entry name" value="CYCLIN-LIKE F-BOX"/>
    <property type="match status" value="1"/>
</dbReference>
<dbReference type="EMBL" id="JAXUIC010000005">
    <property type="protein sequence ID" value="KAK4589861.1"/>
    <property type="molecule type" value="Genomic_DNA"/>
</dbReference>
<dbReference type="SUPFAM" id="SSF52047">
    <property type="entry name" value="RNI-like"/>
    <property type="match status" value="1"/>
</dbReference>
<dbReference type="SUPFAM" id="SSF81383">
    <property type="entry name" value="F-box domain"/>
    <property type="match status" value="1"/>
</dbReference>
<sequence>MTRNKASTSDRISNLPTEIIENILLRLPLRDTVKTCVLSKSWNEKWKTVPQIVFDELLRLSHCHTTSPPSTFKGFKRLVTLELQEVDTEINIFESFISSCPLLEHLTLINCPSTENIDLDAPNLKYLYFEGPLNSVRFRNTPVLASVTIKAAEDFVPEPGEFQPADMIEVFRGLPVIEDLFVGYNLLMSFAAGNIPDRLPATLEFLKTLVLSKICFGSLREVSCALCLIRSSPNSQKLKVELNYGATADENAAVEFLETQDFLDISLKKVREVEMLTFDDSKPVMAFAKLLLGKSPLLETMHIQLKKNRSTKRFKILKEVIRFRRASSTAEIIC</sequence>
<dbReference type="InterPro" id="IPR001810">
    <property type="entry name" value="F-box_dom"/>
</dbReference>
<feature type="domain" description="F-box" evidence="1">
    <location>
        <begin position="9"/>
        <end position="57"/>
    </location>
</feature>